<feature type="compositionally biased region" description="Basic and acidic residues" evidence="1">
    <location>
        <begin position="129"/>
        <end position="139"/>
    </location>
</feature>
<feature type="region of interest" description="Disordered" evidence="1">
    <location>
        <begin position="775"/>
        <end position="833"/>
    </location>
</feature>
<gene>
    <name evidence="3" type="primary">LOC101859431</name>
</gene>
<evidence type="ECO:0000313" key="2">
    <source>
        <dbReference type="Proteomes" id="UP000694888"/>
    </source>
</evidence>
<sequence>MESSKKRRRSVRNIRRSSTNFQVSPNTLGVEEKAAPEEGSFTGRTYGSVWVEENESTSDSWAKNCLVSSTYHTKNEMQKETSSPVTKEDNLGFLVDIPDVSISWPGVNHSDGEDRHGMQPGSSQFSLRLGEKPESDSKESLQTQTWVETDTGMLEKPPGDADGLSPETAIKTGNVDLNSRLDETFVLERGWRPVRTVESLGLLCSIQPIESNVGLSSNAISGKTSDNLSYSHSSSPCGPSHHLDLVSTDSIPLSFADVSGQSSHCLPVLDCGASTSSFFVPAEAGTTCSSQYSHNYSDFSSPELSLRLEASLSDSQVPSDLLVATKTPTLNQAICCEYESSNMTPDSSRKTSFEETDFDSVCRITGRDAAYGETKNTFSHFSVSGKEQELSGVSSSSESEHDKALTSLSSTVLGASLTSVIQELSRKLQAMQTMNTCDMTDSTAVAEQNNSAYRSVAHAAINKDVCPESLVCSQQQQQPSSQIAILSATVSKESQACIGLNGNIPENTGSKECESSLRIPVSGKKQECKKNTNLKDHNRLSLKKNRTEDGNKETSCQNPSHLPKLKSNVDFDRDAEMCAESQEVKSVLSVCPTSHVAEESDAHNLLSLPSVSSESTAVKIKKGNGVKKHPSKNGPVSQSAKKKSMVSRVKKTAKAKGHNEDENDYLRNDFELKKGNVEWSKDNGIALEEVECCPIVVEQNQVSESKVRRRSSRMFSPLEMPFIFSSITDKTSCGEETVSSPSVLVESSEVQSDPAAYVCADSASVKIQESKQCSEVKEHHQDAESKARRRSSRMFSSREFVSISSPSNNNTAVAGKSSASSPTADYEVQSDTMHPQTDSAYIADHHATESNFQLQWDENGQNLENIERCVNQLGKDVGITMTVDTSEGDRLPLKGKDSNVMDEVSDNFRSLSILNDLKTNNAKEKGVTKRKKRCKSSHVLQPCTDDKGISLENVEESSDNLSKQRSNVVKSAGGDHVVSAAVSLDANSAFEQVTTLHDSAVSDASEFDNSLGNSGAEWQNELSTSMISLSVEDNTPEEVMEYELFQLTQQVNNVRRSTRVRPSRKSWDLYQAPDTNNRKRVAKKLQPSANTNEEKDGYECEENSEYEFKSSITLSSTENFYADSEEESVGAELENLYKNKNYVLPENRKKWQTINENPKGPRSVFSGKPTDRHILFEDRPSDSKLRQRHSKALKVLRGHPKRRILSSAQFEKTMSKLKELLDSPEN</sequence>
<dbReference type="Proteomes" id="UP000694888">
    <property type="component" value="Unplaced"/>
</dbReference>
<organism evidence="2 3">
    <name type="scientific">Aplysia californica</name>
    <name type="common">California sea hare</name>
    <dbReference type="NCBI Taxonomy" id="6500"/>
    <lineage>
        <taxon>Eukaryota</taxon>
        <taxon>Metazoa</taxon>
        <taxon>Spiralia</taxon>
        <taxon>Lophotrochozoa</taxon>
        <taxon>Mollusca</taxon>
        <taxon>Gastropoda</taxon>
        <taxon>Heterobranchia</taxon>
        <taxon>Euthyneura</taxon>
        <taxon>Tectipleura</taxon>
        <taxon>Aplysiida</taxon>
        <taxon>Aplysioidea</taxon>
        <taxon>Aplysiidae</taxon>
        <taxon>Aplysia</taxon>
    </lineage>
</organism>
<dbReference type="RefSeq" id="XP_035827485.1">
    <property type="nucleotide sequence ID" value="XM_035971592.1"/>
</dbReference>
<evidence type="ECO:0000313" key="3">
    <source>
        <dbReference type="RefSeq" id="XP_035827485.1"/>
    </source>
</evidence>
<feature type="region of interest" description="Disordered" evidence="1">
    <location>
        <begin position="621"/>
        <end position="646"/>
    </location>
</feature>
<feature type="region of interest" description="Disordered" evidence="1">
    <location>
        <begin position="1"/>
        <end position="42"/>
    </location>
</feature>
<dbReference type="GeneID" id="101859431"/>
<name>A0ABM1VYJ2_APLCA</name>
<feature type="region of interest" description="Disordered" evidence="1">
    <location>
        <begin position="105"/>
        <end position="143"/>
    </location>
</feature>
<feature type="compositionally biased region" description="Basic residues" evidence="1">
    <location>
        <begin position="621"/>
        <end position="631"/>
    </location>
</feature>
<reference evidence="3" key="1">
    <citation type="submission" date="2025-08" db="UniProtKB">
        <authorList>
            <consortium name="RefSeq"/>
        </authorList>
    </citation>
    <scope>IDENTIFICATION</scope>
</reference>
<evidence type="ECO:0000256" key="1">
    <source>
        <dbReference type="SAM" id="MobiDB-lite"/>
    </source>
</evidence>
<keyword evidence="2" id="KW-1185">Reference proteome</keyword>
<protein>
    <submittedName>
        <fullName evidence="3">Uncharacterized protein LOC101859431</fullName>
    </submittedName>
</protein>
<feature type="compositionally biased region" description="Basic and acidic residues" evidence="1">
    <location>
        <begin position="775"/>
        <end position="786"/>
    </location>
</feature>
<feature type="region of interest" description="Disordered" evidence="1">
    <location>
        <begin position="544"/>
        <end position="566"/>
    </location>
</feature>
<feature type="compositionally biased region" description="Polar residues" evidence="1">
    <location>
        <begin position="802"/>
        <end position="833"/>
    </location>
</feature>
<proteinExistence type="predicted"/>
<accession>A0ABM1VYJ2</accession>
<feature type="compositionally biased region" description="Basic residues" evidence="1">
    <location>
        <begin position="1"/>
        <end position="15"/>
    </location>
</feature>